<feature type="region of interest" description="Disordered" evidence="1">
    <location>
        <begin position="234"/>
        <end position="289"/>
    </location>
</feature>
<comment type="caution">
    <text evidence="2">The sequence shown here is derived from an EMBL/GenBank/DDBJ whole genome shotgun (WGS) entry which is preliminary data.</text>
</comment>
<feature type="compositionally biased region" description="Low complexity" evidence="1">
    <location>
        <begin position="234"/>
        <end position="265"/>
    </location>
</feature>
<keyword evidence="3" id="KW-1185">Reference proteome</keyword>
<evidence type="ECO:0008006" key="4">
    <source>
        <dbReference type="Google" id="ProtNLM"/>
    </source>
</evidence>
<accession>A0A1C7LW13</accession>
<evidence type="ECO:0000256" key="1">
    <source>
        <dbReference type="SAM" id="MobiDB-lite"/>
    </source>
</evidence>
<dbReference type="OrthoDB" id="3181259at2759"/>
<dbReference type="Proteomes" id="UP000092993">
    <property type="component" value="Unassembled WGS sequence"/>
</dbReference>
<dbReference type="EMBL" id="LUGG01000019">
    <property type="protein sequence ID" value="OBZ68890.1"/>
    <property type="molecule type" value="Genomic_DNA"/>
</dbReference>
<dbReference type="STRING" id="5627.A0A1C7LW13"/>
<protein>
    <recommendedName>
        <fullName evidence="4">F-box domain-containing protein</fullName>
    </recommendedName>
</protein>
<organism evidence="2 3">
    <name type="scientific">Grifola frondosa</name>
    <name type="common">Maitake</name>
    <name type="synonym">Polyporus frondosus</name>
    <dbReference type="NCBI Taxonomy" id="5627"/>
    <lineage>
        <taxon>Eukaryota</taxon>
        <taxon>Fungi</taxon>
        <taxon>Dikarya</taxon>
        <taxon>Basidiomycota</taxon>
        <taxon>Agaricomycotina</taxon>
        <taxon>Agaricomycetes</taxon>
        <taxon>Polyporales</taxon>
        <taxon>Grifolaceae</taxon>
        <taxon>Grifola</taxon>
    </lineage>
</organism>
<gene>
    <name evidence="2" type="ORF">A0H81_11028</name>
</gene>
<name>A0A1C7LW13_GRIFR</name>
<reference evidence="2 3" key="1">
    <citation type="submission" date="2016-03" db="EMBL/GenBank/DDBJ databases">
        <title>Whole genome sequencing of Grifola frondosa 9006-11.</title>
        <authorList>
            <person name="Min B."/>
            <person name="Park H."/>
            <person name="Kim J.-G."/>
            <person name="Cho H."/>
            <person name="Oh Y.-L."/>
            <person name="Kong W.-S."/>
            <person name="Choi I.-G."/>
        </authorList>
    </citation>
    <scope>NUCLEOTIDE SEQUENCE [LARGE SCALE GENOMIC DNA]</scope>
    <source>
        <strain evidence="2 3">9006-11</strain>
    </source>
</reference>
<sequence>MPFIFKRSHHRDTGFRRSFVDAVKSIYTSERVSVTDAERPYGPLTPSRLASGARSHFTRPPFGDASPRRAAPHVGTAHIAREGVRPRHTTPPARQSSHLNYYNLAQVCMHFAAPHIHRWRSLEIKFTHCTPFLWNAALSGCCGRTGAVEAPSLRELSLVYPDNDDTKEFTLFNGHAPRLRRATLHGIRLAWLPSLFQNLTFLDYTHHGFTHGHAAASEVLYMLLEPYASRASASSRLASTGRTSRRPSFTSSRTSRSRARFSAPPRQRPDVRRRLSAPSTRPQGTPAPTPLAHLHLAHAWLEPRFLAALIAGLSPPGVRHLSLEGPLVTHAFLLDVLCDTAQPRVLELVGCDYVSAEMLVGIVRASQTPRARAGQKAALAALHVRECVGVDWVLLWPLLVAGMELRMWVRGSEVDFRAR</sequence>
<evidence type="ECO:0000313" key="3">
    <source>
        <dbReference type="Proteomes" id="UP000092993"/>
    </source>
</evidence>
<evidence type="ECO:0000313" key="2">
    <source>
        <dbReference type="EMBL" id="OBZ68890.1"/>
    </source>
</evidence>
<dbReference type="AlphaFoldDB" id="A0A1C7LW13"/>
<proteinExistence type="predicted"/>